<dbReference type="InterPro" id="IPR038417">
    <property type="entry name" value="Alpga-gal_N_sf"/>
</dbReference>
<evidence type="ECO:0000259" key="8">
    <source>
        <dbReference type="Pfam" id="PF16875"/>
    </source>
</evidence>
<feature type="domain" description="Glycosyl hydrolase family 36 C-terminal" evidence="7">
    <location>
        <begin position="695"/>
        <end position="771"/>
    </location>
</feature>
<dbReference type="PROSITE" id="PS00512">
    <property type="entry name" value="ALPHA_GALACTOSIDASE"/>
    <property type="match status" value="1"/>
</dbReference>
<evidence type="ECO:0000313" key="9">
    <source>
        <dbReference type="EMBL" id="SKD08252.1"/>
    </source>
</evidence>
<feature type="active site" description="Proton donor" evidence="5">
    <location>
        <position position="600"/>
    </location>
</feature>
<protein>
    <recommendedName>
        <fullName evidence="2">alpha-galactosidase</fullName>
        <ecNumber evidence="2">3.2.1.22</ecNumber>
    </recommendedName>
</protein>
<reference evidence="9 10" key="1">
    <citation type="submission" date="2017-02" db="EMBL/GenBank/DDBJ databases">
        <authorList>
            <person name="Peterson S.W."/>
        </authorList>
    </citation>
    <scope>NUCLEOTIDE SEQUENCE [LARGE SCALE GENOMIC DNA]</scope>
    <source>
        <strain evidence="9 10">DSM 18108</strain>
    </source>
</reference>
<dbReference type="Gene3D" id="2.70.98.60">
    <property type="entry name" value="alpha-galactosidase from lactobacil brevis"/>
    <property type="match status" value="1"/>
</dbReference>
<evidence type="ECO:0000256" key="4">
    <source>
        <dbReference type="ARBA" id="ARBA00023295"/>
    </source>
</evidence>
<dbReference type="InterPro" id="IPR031704">
    <property type="entry name" value="Glyco_hydro_36_N"/>
</dbReference>
<evidence type="ECO:0000256" key="5">
    <source>
        <dbReference type="PIRSR" id="PIRSR005536-1"/>
    </source>
</evidence>
<dbReference type="Gene3D" id="3.20.20.70">
    <property type="entry name" value="Aldolase class I"/>
    <property type="match status" value="1"/>
</dbReference>
<evidence type="ECO:0000256" key="2">
    <source>
        <dbReference type="ARBA" id="ARBA00012755"/>
    </source>
</evidence>
<feature type="domain" description="Glycosyl hydrolase family 36 N-terminal" evidence="8">
    <location>
        <begin position="113"/>
        <end position="336"/>
    </location>
</feature>
<evidence type="ECO:0000313" key="10">
    <source>
        <dbReference type="Proteomes" id="UP000190166"/>
    </source>
</evidence>
<dbReference type="InterPro" id="IPR031705">
    <property type="entry name" value="Glyco_hydro_36_C"/>
</dbReference>
<dbReference type="Pfam" id="PF16875">
    <property type="entry name" value="Glyco_hydro_36N"/>
    <property type="match status" value="1"/>
</dbReference>
<dbReference type="CDD" id="cd14791">
    <property type="entry name" value="GH36"/>
    <property type="match status" value="1"/>
</dbReference>
<dbReference type="InterPro" id="IPR050985">
    <property type="entry name" value="Alpha-glycosidase_related"/>
</dbReference>
<dbReference type="PRINTS" id="PR00743">
    <property type="entry name" value="GLHYDRLASE36"/>
</dbReference>
<evidence type="ECO:0000259" key="7">
    <source>
        <dbReference type="Pfam" id="PF16874"/>
    </source>
</evidence>
<proteinExistence type="predicted"/>
<dbReference type="Pfam" id="PF16874">
    <property type="entry name" value="Glyco_hydro_36C"/>
    <property type="match status" value="1"/>
</dbReference>
<dbReference type="InterPro" id="IPR013780">
    <property type="entry name" value="Glyco_hydro_b"/>
</dbReference>
<feature type="binding site" evidence="6">
    <location>
        <begin position="529"/>
        <end position="533"/>
    </location>
    <ligand>
        <name>substrate</name>
    </ligand>
</feature>
<organism evidence="9 10">
    <name type="scientific">Chitinophaga ginsengisegetis</name>
    <dbReference type="NCBI Taxonomy" id="393003"/>
    <lineage>
        <taxon>Bacteria</taxon>
        <taxon>Pseudomonadati</taxon>
        <taxon>Bacteroidota</taxon>
        <taxon>Chitinophagia</taxon>
        <taxon>Chitinophagales</taxon>
        <taxon>Chitinophagaceae</taxon>
        <taxon>Chitinophaga</taxon>
    </lineage>
</organism>
<feature type="binding site" evidence="6">
    <location>
        <position position="495"/>
    </location>
    <ligand>
        <name>substrate</name>
    </ligand>
</feature>
<dbReference type="Proteomes" id="UP000190166">
    <property type="component" value="Unassembled WGS sequence"/>
</dbReference>
<dbReference type="FunFam" id="3.20.20.70:FF:000118">
    <property type="entry name" value="Alpha-galactosidase"/>
    <property type="match status" value="1"/>
</dbReference>
<dbReference type="SUPFAM" id="SSF51445">
    <property type="entry name" value="(Trans)glycosidases"/>
    <property type="match status" value="1"/>
</dbReference>
<feature type="active site" description="Nucleophile" evidence="5">
    <location>
        <position position="531"/>
    </location>
</feature>
<dbReference type="InterPro" id="IPR002252">
    <property type="entry name" value="Glyco_hydro_36"/>
</dbReference>
<feature type="binding site" evidence="6">
    <location>
        <begin position="415"/>
        <end position="416"/>
    </location>
    <ligand>
        <name>substrate</name>
    </ligand>
</feature>
<dbReference type="PANTHER" id="PTHR43053">
    <property type="entry name" value="GLYCOSIDASE FAMILY 31"/>
    <property type="match status" value="1"/>
</dbReference>
<dbReference type="InterPro" id="IPR000111">
    <property type="entry name" value="Glyco_hydro_27/36_CS"/>
</dbReference>
<accession>A0A1T5P6C0</accession>
<dbReference type="GO" id="GO:0016052">
    <property type="term" value="P:carbohydrate catabolic process"/>
    <property type="evidence" value="ECO:0007669"/>
    <property type="project" value="InterPro"/>
</dbReference>
<dbReference type="InterPro" id="IPR013785">
    <property type="entry name" value="Aldolase_TIM"/>
</dbReference>
<feature type="binding site" evidence="6">
    <location>
        <position position="248"/>
    </location>
    <ligand>
        <name>substrate</name>
    </ligand>
</feature>
<keyword evidence="3" id="KW-0378">Hydrolase</keyword>
<dbReference type="InterPro" id="IPR017853">
    <property type="entry name" value="GH"/>
</dbReference>
<dbReference type="PIRSF" id="PIRSF005536">
    <property type="entry name" value="Agal"/>
    <property type="match status" value="1"/>
</dbReference>
<name>A0A1T5P6C0_9BACT</name>
<dbReference type="Gene3D" id="2.60.40.1180">
    <property type="entry name" value="Golgi alpha-mannosidase II"/>
    <property type="match status" value="1"/>
</dbReference>
<dbReference type="Pfam" id="PF02065">
    <property type="entry name" value="Melibiase"/>
    <property type="match status" value="1"/>
</dbReference>
<dbReference type="GO" id="GO:0004557">
    <property type="term" value="F:alpha-galactosidase activity"/>
    <property type="evidence" value="ECO:0007669"/>
    <property type="project" value="UniProtKB-EC"/>
</dbReference>
<gene>
    <name evidence="9" type="ORF">SAMN05660461_4205</name>
</gene>
<feature type="binding site" evidence="6">
    <location>
        <position position="578"/>
    </location>
    <ligand>
        <name>substrate</name>
    </ligand>
</feature>
<keyword evidence="4" id="KW-0326">Glycosidase</keyword>
<evidence type="ECO:0000256" key="3">
    <source>
        <dbReference type="ARBA" id="ARBA00022801"/>
    </source>
</evidence>
<sequence>MVSSSREKNAAPQHIDDQQHYGEFLSATGQLLFTFARERLCGKRDLFSRKLSCNPSFLFVFCTLIPRSKYFSMKKLLCISFILLTHWVSAQEKNIRIATRNISLLYGINHEGRLTQQYFGQQLQPATADTLAQGKQEAYVTAGMESLLDPAIRIVHNDGNPSLELKYSSHTSVKTNDDITTTTITLKDPVYPVTVILHFEAYYKEDIIKAWTEVKHNEKKPVQLTAYASSMLHLKADKYWLTQFHGDWAKEAGMQEQYLTTGMKILDSKLGVRANMLQSPLFLLSLNHPAEEENGEVLAGTLAWTGNFKFGFEVDEHNTLHVNSGINPYASDYTLKPNDVFTTPAFIFTLSAKGAGQASRNFHHWALNYGILDGHTPRLTLLNNWEATGMDFNEQRLTSLFGGAKKLGVDMFLLDDGWFANKFPRNADNAGLGDWEHNTTKLPHGLGYLVQEAEKQNIKFGIWLEPEMVNPQSELYTKHPDWILRLPNRAENYYRNQMVLDLTNPAVQDFVYSVVDKTMSENPGIAYIKWDCNRMLTNTYSPYLKEKQSNLFIDYTRSLYKVLDRVRAKYPHLPIMLCSGGGGRTDYGAMKYFTEFWPSDNTDGLERIYIQYGYSHFFPANTMAAHVTNWGNQSLKFRTDVAMMGKLGYDIKVDDFTEKELQFSRDAVTTYKRISDIVWYGNLYRLISPYKENRAVFQYTSDDQQKSIVFSYLMNIAKNDVFTMVKLQGLDPQKRYRINEINLFPGTHSSYHFDKLYSGDFLMKEGIQLVAGNGRSLSSNILEITAE</sequence>
<keyword evidence="10" id="KW-1185">Reference proteome</keyword>
<evidence type="ECO:0000256" key="1">
    <source>
        <dbReference type="ARBA" id="ARBA00001255"/>
    </source>
</evidence>
<dbReference type="PANTHER" id="PTHR43053:SF3">
    <property type="entry name" value="ALPHA-GALACTOSIDASE C-RELATED"/>
    <property type="match status" value="1"/>
</dbReference>
<dbReference type="EMBL" id="FUZZ01000003">
    <property type="protein sequence ID" value="SKD08252.1"/>
    <property type="molecule type" value="Genomic_DNA"/>
</dbReference>
<comment type="catalytic activity">
    <reaction evidence="1">
        <text>Hydrolysis of terminal, non-reducing alpha-D-galactose residues in alpha-D-galactosides, including galactose oligosaccharides, galactomannans and galactolipids.</text>
        <dbReference type="EC" id="3.2.1.22"/>
    </reaction>
</comment>
<dbReference type="EC" id="3.2.1.22" evidence="2"/>
<dbReference type="AlphaFoldDB" id="A0A1T5P6C0"/>
<evidence type="ECO:0000256" key="6">
    <source>
        <dbReference type="PIRSR" id="PIRSR005536-2"/>
    </source>
</evidence>
<feature type="binding site" evidence="6">
    <location>
        <position position="600"/>
    </location>
    <ligand>
        <name>substrate</name>
    </ligand>
</feature>
<dbReference type="STRING" id="393003.SAMN05660461_4205"/>